<evidence type="ECO:0000256" key="4">
    <source>
        <dbReference type="ARBA" id="ARBA00022692"/>
    </source>
</evidence>
<keyword evidence="4 8" id="KW-0812">Transmembrane</keyword>
<comment type="subcellular location">
    <subcellularLocation>
        <location evidence="1">Cell membrane</location>
        <topology evidence="1">Multi-pass membrane protein</topology>
    </subcellularLocation>
</comment>
<feature type="transmembrane region" description="Helical" evidence="8">
    <location>
        <begin position="197"/>
        <end position="216"/>
    </location>
</feature>
<dbReference type="InterPro" id="IPR004254">
    <property type="entry name" value="AdipoR/HlyIII-related"/>
</dbReference>
<feature type="transmembrane region" description="Helical" evidence="8">
    <location>
        <begin position="47"/>
        <end position="66"/>
    </location>
</feature>
<dbReference type="InterPro" id="IPR005744">
    <property type="entry name" value="Hy-lIII"/>
</dbReference>
<dbReference type="GO" id="GO:0005886">
    <property type="term" value="C:plasma membrane"/>
    <property type="evidence" value="ECO:0007669"/>
    <property type="project" value="UniProtKB-SubCell"/>
</dbReference>
<dbReference type="Pfam" id="PF03006">
    <property type="entry name" value="HlyIII"/>
    <property type="match status" value="1"/>
</dbReference>
<evidence type="ECO:0000313" key="11">
    <source>
        <dbReference type="Proteomes" id="UP000054985"/>
    </source>
</evidence>
<evidence type="ECO:0000256" key="6">
    <source>
        <dbReference type="ARBA" id="ARBA00023136"/>
    </source>
</evidence>
<dbReference type="NCBIfam" id="TIGR01065">
    <property type="entry name" value="hlyIII"/>
    <property type="match status" value="1"/>
</dbReference>
<evidence type="ECO:0000256" key="1">
    <source>
        <dbReference type="ARBA" id="ARBA00004651"/>
    </source>
</evidence>
<evidence type="ECO:0000313" key="12">
    <source>
        <dbReference type="Proteomes" id="UP000254040"/>
    </source>
</evidence>
<name>A0A378JTX2_9GAMM</name>
<keyword evidence="5 8" id="KW-1133">Transmembrane helix</keyword>
<feature type="transmembrane region" description="Helical" evidence="8">
    <location>
        <begin position="87"/>
        <end position="105"/>
    </location>
</feature>
<dbReference type="PANTHER" id="PTHR20855">
    <property type="entry name" value="ADIPOR/PROGESTIN RECEPTOR-RELATED"/>
    <property type="match status" value="1"/>
</dbReference>
<keyword evidence="6 8" id="KW-0472">Membrane</keyword>
<dbReference type="Proteomes" id="UP000254040">
    <property type="component" value="Unassembled WGS sequence"/>
</dbReference>
<dbReference type="EMBL" id="UGOG01000001">
    <property type="protein sequence ID" value="STX61906.1"/>
    <property type="molecule type" value="Genomic_DNA"/>
</dbReference>
<reference evidence="9 11" key="1">
    <citation type="submission" date="2015-11" db="EMBL/GenBank/DDBJ databases">
        <title>Genomic analysis of 38 Legionella species identifies large and diverse effector repertoires.</title>
        <authorList>
            <person name="Burstein D."/>
            <person name="Amaro F."/>
            <person name="Zusman T."/>
            <person name="Lifshitz Z."/>
            <person name="Cohen O."/>
            <person name="Gilbert J.A."/>
            <person name="Pupko T."/>
            <person name="Shuman H.A."/>
            <person name="Segal G."/>
        </authorList>
    </citation>
    <scope>NUCLEOTIDE SEQUENCE [LARGE SCALE GENOMIC DNA]</scope>
    <source>
        <strain evidence="9 11">ATCC 43877</strain>
    </source>
</reference>
<evidence type="ECO:0000256" key="5">
    <source>
        <dbReference type="ARBA" id="ARBA00022989"/>
    </source>
</evidence>
<dbReference type="STRING" id="39962.Lmor_2728"/>
<evidence type="ECO:0000256" key="7">
    <source>
        <dbReference type="PIRSR" id="PIRSR604254-1"/>
    </source>
</evidence>
<accession>A0A378JTX2</accession>
<keyword evidence="11" id="KW-1185">Reference proteome</keyword>
<comment type="similarity">
    <text evidence="2">Belongs to the UPF0073 (Hly-III) family.</text>
</comment>
<feature type="binding site" evidence="7">
    <location>
        <position position="70"/>
    </location>
    <ligand>
        <name>Zn(2+)</name>
        <dbReference type="ChEBI" id="CHEBI:29105"/>
    </ligand>
</feature>
<dbReference type="RefSeq" id="WP_028383934.1">
    <property type="nucleotide sequence ID" value="NZ_CAAAJG010000023.1"/>
</dbReference>
<dbReference type="GO" id="GO:0046872">
    <property type="term" value="F:metal ion binding"/>
    <property type="evidence" value="ECO:0007669"/>
    <property type="project" value="UniProtKB-KW"/>
</dbReference>
<keyword evidence="7" id="KW-0862">Zinc</keyword>
<feature type="binding site" evidence="7">
    <location>
        <position position="196"/>
    </location>
    <ligand>
        <name>Zn(2+)</name>
        <dbReference type="ChEBI" id="CHEBI:29105"/>
    </ligand>
</feature>
<dbReference type="PANTHER" id="PTHR20855:SF3">
    <property type="entry name" value="LD03007P"/>
    <property type="match status" value="1"/>
</dbReference>
<feature type="transmembrane region" description="Helical" evidence="8">
    <location>
        <begin position="21"/>
        <end position="41"/>
    </location>
</feature>
<feature type="transmembrane region" description="Helical" evidence="8">
    <location>
        <begin position="111"/>
        <end position="130"/>
    </location>
</feature>
<dbReference type="EMBL" id="LNYN01000040">
    <property type="protein sequence ID" value="KTD31231.1"/>
    <property type="molecule type" value="Genomic_DNA"/>
</dbReference>
<organism evidence="10 12">
    <name type="scientific">Legionella moravica</name>
    <dbReference type="NCBI Taxonomy" id="39962"/>
    <lineage>
        <taxon>Bacteria</taxon>
        <taxon>Pseudomonadati</taxon>
        <taxon>Pseudomonadota</taxon>
        <taxon>Gammaproteobacteria</taxon>
        <taxon>Legionellales</taxon>
        <taxon>Legionellaceae</taxon>
        <taxon>Legionella</taxon>
    </lineage>
</organism>
<proteinExistence type="inferred from homology"/>
<reference evidence="10 12" key="2">
    <citation type="submission" date="2018-06" db="EMBL/GenBank/DDBJ databases">
        <authorList>
            <consortium name="Pathogen Informatics"/>
            <person name="Doyle S."/>
        </authorList>
    </citation>
    <scope>NUCLEOTIDE SEQUENCE [LARGE SCALE GENOMIC DNA]</scope>
    <source>
        <strain evidence="10 12">NCTC12239</strain>
    </source>
</reference>
<dbReference type="GO" id="GO:0140911">
    <property type="term" value="F:pore-forming activity"/>
    <property type="evidence" value="ECO:0007669"/>
    <property type="project" value="InterPro"/>
</dbReference>
<feature type="binding site" evidence="7">
    <location>
        <position position="192"/>
    </location>
    <ligand>
        <name>Zn(2+)</name>
        <dbReference type="ChEBI" id="CHEBI:29105"/>
    </ligand>
</feature>
<evidence type="ECO:0000256" key="8">
    <source>
        <dbReference type="SAM" id="Phobius"/>
    </source>
</evidence>
<feature type="transmembrane region" description="Helical" evidence="8">
    <location>
        <begin position="164"/>
        <end position="185"/>
    </location>
</feature>
<keyword evidence="3" id="KW-1003">Cell membrane</keyword>
<feature type="transmembrane region" description="Helical" evidence="8">
    <location>
        <begin position="137"/>
        <end position="158"/>
    </location>
</feature>
<dbReference type="OrthoDB" id="9813689at2"/>
<evidence type="ECO:0000256" key="3">
    <source>
        <dbReference type="ARBA" id="ARBA00022475"/>
    </source>
</evidence>
<dbReference type="AlphaFoldDB" id="A0A378JTX2"/>
<gene>
    <name evidence="10" type="primary">yqfA</name>
    <name evidence="9" type="ORF">Lmor_2728</name>
    <name evidence="10" type="ORF">NCTC12239_00824</name>
</gene>
<sequence>MPWIKPDKLQTRAEEIGNATTHAMGALLSLAAITLLIVFSATQHDGFKLLSGIVFGCTLFLMYVSSTIYHSLTNPRLKHLFRIADHASIYLLIAGSYTPFMLVTLRGPWGWTMFTVIWSLALAGVVFKLFLVHKFELLSTIIYLLMGWMSLIVIKPIYQLLPAGGLACIVAGGLCYTVGVIFYAWERLKYSHVLWHLFVLAGSIFHFFAVLCYVVIE</sequence>
<dbReference type="Proteomes" id="UP000054985">
    <property type="component" value="Unassembled WGS sequence"/>
</dbReference>
<evidence type="ECO:0000313" key="10">
    <source>
        <dbReference type="EMBL" id="STX61906.1"/>
    </source>
</evidence>
<evidence type="ECO:0000256" key="2">
    <source>
        <dbReference type="ARBA" id="ARBA00008488"/>
    </source>
</evidence>
<protein>
    <submittedName>
        <fullName evidence="10">Hemolysin, inner membrane subunit</fullName>
    </submittedName>
</protein>
<evidence type="ECO:0000313" key="9">
    <source>
        <dbReference type="EMBL" id="KTD31231.1"/>
    </source>
</evidence>
<keyword evidence="7" id="KW-0479">Metal-binding</keyword>